<dbReference type="InterPro" id="IPR008920">
    <property type="entry name" value="TF_FadR/GntR_C"/>
</dbReference>
<keyword evidence="3" id="KW-0804">Transcription</keyword>
<protein>
    <recommendedName>
        <fullName evidence="4">GntR C-terminal domain-containing protein</fullName>
    </recommendedName>
</protein>
<dbReference type="Pfam" id="PF07729">
    <property type="entry name" value="FCD"/>
    <property type="match status" value="1"/>
</dbReference>
<evidence type="ECO:0000256" key="1">
    <source>
        <dbReference type="ARBA" id="ARBA00023015"/>
    </source>
</evidence>
<dbReference type="Proteomes" id="UP001499933">
    <property type="component" value="Unassembled WGS sequence"/>
</dbReference>
<dbReference type="InterPro" id="IPR011711">
    <property type="entry name" value="GntR_C"/>
</dbReference>
<dbReference type="EMBL" id="BAAAOG010000002">
    <property type="protein sequence ID" value="GAA1953299.1"/>
    <property type="molecule type" value="Genomic_DNA"/>
</dbReference>
<feature type="domain" description="GntR C-terminal" evidence="4">
    <location>
        <begin position="114"/>
        <end position="240"/>
    </location>
</feature>
<gene>
    <name evidence="5" type="ORF">GCM10009776_13940</name>
</gene>
<name>A0ABN2QM92_9MICO</name>
<dbReference type="SMART" id="SM00895">
    <property type="entry name" value="FCD"/>
    <property type="match status" value="1"/>
</dbReference>
<evidence type="ECO:0000313" key="5">
    <source>
        <dbReference type="EMBL" id="GAA1953299.1"/>
    </source>
</evidence>
<evidence type="ECO:0000259" key="4">
    <source>
        <dbReference type="SMART" id="SM00895"/>
    </source>
</evidence>
<dbReference type="Gene3D" id="1.20.120.530">
    <property type="entry name" value="GntR ligand-binding domain-like"/>
    <property type="match status" value="1"/>
</dbReference>
<evidence type="ECO:0000256" key="3">
    <source>
        <dbReference type="ARBA" id="ARBA00023163"/>
    </source>
</evidence>
<dbReference type="PANTHER" id="PTHR43537">
    <property type="entry name" value="TRANSCRIPTIONAL REGULATOR, GNTR FAMILY"/>
    <property type="match status" value="1"/>
</dbReference>
<dbReference type="PANTHER" id="PTHR43537:SF5">
    <property type="entry name" value="UXU OPERON TRANSCRIPTIONAL REGULATOR"/>
    <property type="match status" value="1"/>
</dbReference>
<comment type="caution">
    <text evidence="5">The sequence shown here is derived from an EMBL/GenBank/DDBJ whole genome shotgun (WGS) entry which is preliminary data.</text>
</comment>
<accession>A0ABN2QM92</accession>
<evidence type="ECO:0000256" key="2">
    <source>
        <dbReference type="ARBA" id="ARBA00023125"/>
    </source>
</evidence>
<evidence type="ECO:0000313" key="6">
    <source>
        <dbReference type="Proteomes" id="UP001499933"/>
    </source>
</evidence>
<organism evidence="5 6">
    <name type="scientific">Microbacterium deminutum</name>
    <dbReference type="NCBI Taxonomy" id="344164"/>
    <lineage>
        <taxon>Bacteria</taxon>
        <taxon>Bacillati</taxon>
        <taxon>Actinomycetota</taxon>
        <taxon>Actinomycetes</taxon>
        <taxon>Micrococcales</taxon>
        <taxon>Microbacteriaceae</taxon>
        <taxon>Microbacterium</taxon>
    </lineage>
</organism>
<sequence length="247" mass="25973">MTDASDIPALDPRVWGVKPAAPSPSRAEQAASVIEQLAEKAGPTNRIGSKDDLRAVTAVSVGTLNEALALAQARGVVTLRRGPGGGIFAAPKSSLVRMGNSMIGLENDERTVADALRIRNALDPLVIGDALTHSSAADIADLRRITDAMREGIAAGDIDAFLRGSWAYQRRVAEISPSAMLYAVYVNVLGVLDEGTVAVGASTDAAEATHLFDLFDRMSDALAARDRDAAFDVMRDFIASQGPSVEN</sequence>
<reference evidence="5 6" key="1">
    <citation type="journal article" date="2019" name="Int. J. Syst. Evol. Microbiol.">
        <title>The Global Catalogue of Microorganisms (GCM) 10K type strain sequencing project: providing services to taxonomists for standard genome sequencing and annotation.</title>
        <authorList>
            <consortium name="The Broad Institute Genomics Platform"/>
            <consortium name="The Broad Institute Genome Sequencing Center for Infectious Disease"/>
            <person name="Wu L."/>
            <person name="Ma J."/>
        </authorList>
    </citation>
    <scope>NUCLEOTIDE SEQUENCE [LARGE SCALE GENOMIC DNA]</scope>
    <source>
        <strain evidence="5 6">JCM 14901</strain>
    </source>
</reference>
<keyword evidence="6" id="KW-1185">Reference proteome</keyword>
<proteinExistence type="predicted"/>
<dbReference type="RefSeq" id="WP_344092744.1">
    <property type="nucleotide sequence ID" value="NZ_BAAAOG010000002.1"/>
</dbReference>
<keyword evidence="2" id="KW-0238">DNA-binding</keyword>
<dbReference type="SUPFAM" id="SSF48008">
    <property type="entry name" value="GntR ligand-binding domain-like"/>
    <property type="match status" value="1"/>
</dbReference>
<keyword evidence="1" id="KW-0805">Transcription regulation</keyword>
<dbReference type="Gene3D" id="1.10.10.10">
    <property type="entry name" value="Winged helix-like DNA-binding domain superfamily/Winged helix DNA-binding domain"/>
    <property type="match status" value="1"/>
</dbReference>
<dbReference type="InterPro" id="IPR036388">
    <property type="entry name" value="WH-like_DNA-bd_sf"/>
</dbReference>